<dbReference type="Pfam" id="PF00538">
    <property type="entry name" value="Linker_histone"/>
    <property type="match status" value="1"/>
</dbReference>
<evidence type="ECO:0000313" key="5">
    <source>
        <dbReference type="Proteomes" id="UP000054248"/>
    </source>
</evidence>
<dbReference type="PROSITE" id="PS51504">
    <property type="entry name" value="H15"/>
    <property type="match status" value="1"/>
</dbReference>
<dbReference type="HOGENOM" id="CLU_052897_3_0_1"/>
<dbReference type="SUPFAM" id="SSF46785">
    <property type="entry name" value="Winged helix' DNA-binding domain"/>
    <property type="match status" value="1"/>
</dbReference>
<feature type="compositionally biased region" description="Low complexity" evidence="2">
    <location>
        <begin position="1"/>
        <end position="16"/>
    </location>
</feature>
<dbReference type="GO" id="GO:0006334">
    <property type="term" value="P:nucleosome assembly"/>
    <property type="evidence" value="ECO:0007669"/>
    <property type="project" value="InterPro"/>
</dbReference>
<name>A0A0C3QBZ3_9AGAM</name>
<dbReference type="Gene3D" id="1.10.10.10">
    <property type="entry name" value="Winged helix-like DNA-binding domain superfamily/Winged helix DNA-binding domain"/>
    <property type="match status" value="1"/>
</dbReference>
<dbReference type="SMART" id="SM00526">
    <property type="entry name" value="H15"/>
    <property type="match status" value="1"/>
</dbReference>
<evidence type="ECO:0000256" key="2">
    <source>
        <dbReference type="SAM" id="MobiDB-lite"/>
    </source>
</evidence>
<feature type="region of interest" description="Disordered" evidence="2">
    <location>
        <begin position="1"/>
        <end position="20"/>
    </location>
</feature>
<feature type="region of interest" description="Disordered" evidence="2">
    <location>
        <begin position="127"/>
        <end position="261"/>
    </location>
</feature>
<dbReference type="STRING" id="1051891.A0A0C3QBZ3"/>
<evidence type="ECO:0000256" key="1">
    <source>
        <dbReference type="ARBA" id="ARBA00020833"/>
    </source>
</evidence>
<dbReference type="InterPro" id="IPR036390">
    <property type="entry name" value="WH_DNA-bd_sf"/>
</dbReference>
<reference evidence="5" key="2">
    <citation type="submission" date="2015-01" db="EMBL/GenBank/DDBJ databases">
        <title>Evolutionary Origins and Diversification of the Mycorrhizal Mutualists.</title>
        <authorList>
            <consortium name="DOE Joint Genome Institute"/>
            <consortium name="Mycorrhizal Genomics Consortium"/>
            <person name="Kohler A."/>
            <person name="Kuo A."/>
            <person name="Nagy L.G."/>
            <person name="Floudas D."/>
            <person name="Copeland A."/>
            <person name="Barry K.W."/>
            <person name="Cichocki N."/>
            <person name="Veneault-Fourrey C."/>
            <person name="LaButti K."/>
            <person name="Lindquist E.A."/>
            <person name="Lipzen A."/>
            <person name="Lundell T."/>
            <person name="Morin E."/>
            <person name="Murat C."/>
            <person name="Riley R."/>
            <person name="Ohm R."/>
            <person name="Sun H."/>
            <person name="Tunlid A."/>
            <person name="Henrissat B."/>
            <person name="Grigoriev I.V."/>
            <person name="Hibbett D.S."/>
            <person name="Martin F."/>
        </authorList>
    </citation>
    <scope>NUCLEOTIDE SEQUENCE [LARGE SCALE GENOMIC DNA]</scope>
    <source>
        <strain evidence="5">MUT 4182</strain>
    </source>
</reference>
<dbReference type="GO" id="GO:0000786">
    <property type="term" value="C:nucleosome"/>
    <property type="evidence" value="ECO:0007669"/>
    <property type="project" value="InterPro"/>
</dbReference>
<feature type="compositionally biased region" description="Low complexity" evidence="2">
    <location>
        <begin position="189"/>
        <end position="255"/>
    </location>
</feature>
<feature type="domain" description="H15" evidence="3">
    <location>
        <begin position="17"/>
        <end position="93"/>
    </location>
</feature>
<feature type="compositionally biased region" description="Low complexity" evidence="2">
    <location>
        <begin position="130"/>
        <end position="179"/>
    </location>
</feature>
<accession>A0A0C3QBZ3</accession>
<keyword evidence="5" id="KW-1185">Reference proteome</keyword>
<sequence>MAVSKKASATKKSAAPSHPPFLDMIKECIAAHPDDAREGVSRPTIKKYLEDHYKLDTSQAAVSTNISRAITRGAEHGELVLPKGISGKVKLPPKKARHDDAKEVWGEVVRCHERFGLTGVVLLQNKKPVSKTTTSRTTTSKATTTKKPASKPATARSTKNSATTKAAAKPKTTARVAKATAKKAEAAKAKSATTKKASTKATPAAKKSARAAPKPAAKPAAKAAPKAAAKPKAAPKATSKAAAKPAAAKKTTSKAPAKKVS</sequence>
<dbReference type="InterPro" id="IPR005818">
    <property type="entry name" value="Histone_H1/H5_H15"/>
</dbReference>
<evidence type="ECO:0000259" key="3">
    <source>
        <dbReference type="PROSITE" id="PS51504"/>
    </source>
</evidence>
<dbReference type="AlphaFoldDB" id="A0A0C3QBZ3"/>
<gene>
    <name evidence="4" type="ORF">M407DRAFT_231071</name>
</gene>
<organism evidence="4 5">
    <name type="scientific">Tulasnella calospora MUT 4182</name>
    <dbReference type="NCBI Taxonomy" id="1051891"/>
    <lineage>
        <taxon>Eukaryota</taxon>
        <taxon>Fungi</taxon>
        <taxon>Dikarya</taxon>
        <taxon>Basidiomycota</taxon>
        <taxon>Agaricomycotina</taxon>
        <taxon>Agaricomycetes</taxon>
        <taxon>Cantharellales</taxon>
        <taxon>Tulasnellaceae</taxon>
        <taxon>Tulasnella</taxon>
    </lineage>
</organism>
<dbReference type="GO" id="GO:0003677">
    <property type="term" value="F:DNA binding"/>
    <property type="evidence" value="ECO:0007669"/>
    <property type="project" value="InterPro"/>
</dbReference>
<reference evidence="4 5" key="1">
    <citation type="submission" date="2014-04" db="EMBL/GenBank/DDBJ databases">
        <authorList>
            <consortium name="DOE Joint Genome Institute"/>
            <person name="Kuo A."/>
            <person name="Girlanda M."/>
            <person name="Perotto S."/>
            <person name="Kohler A."/>
            <person name="Nagy L.G."/>
            <person name="Floudas D."/>
            <person name="Copeland A."/>
            <person name="Barry K.W."/>
            <person name="Cichocki N."/>
            <person name="Veneault-Fourrey C."/>
            <person name="LaButti K."/>
            <person name="Lindquist E.A."/>
            <person name="Lipzen A."/>
            <person name="Lundell T."/>
            <person name="Morin E."/>
            <person name="Murat C."/>
            <person name="Sun H."/>
            <person name="Tunlid A."/>
            <person name="Henrissat B."/>
            <person name="Grigoriev I.V."/>
            <person name="Hibbett D.S."/>
            <person name="Martin F."/>
            <person name="Nordberg H.P."/>
            <person name="Cantor M.N."/>
            <person name="Hua S.X."/>
        </authorList>
    </citation>
    <scope>NUCLEOTIDE SEQUENCE [LARGE SCALE GENOMIC DNA]</scope>
    <source>
        <strain evidence="4 5">MUT 4182</strain>
    </source>
</reference>
<protein>
    <recommendedName>
        <fullName evidence="1">Histone H1</fullName>
    </recommendedName>
</protein>
<dbReference type="EMBL" id="KN822998">
    <property type="protein sequence ID" value="KIO28130.1"/>
    <property type="molecule type" value="Genomic_DNA"/>
</dbReference>
<dbReference type="Proteomes" id="UP000054248">
    <property type="component" value="Unassembled WGS sequence"/>
</dbReference>
<proteinExistence type="predicted"/>
<dbReference type="InterPro" id="IPR036388">
    <property type="entry name" value="WH-like_DNA-bd_sf"/>
</dbReference>
<evidence type="ECO:0000313" key="4">
    <source>
        <dbReference type="EMBL" id="KIO28130.1"/>
    </source>
</evidence>
<dbReference type="OrthoDB" id="1110759at2759"/>